<accession>A0A9P7BUW6</accession>
<evidence type="ECO:0000313" key="3">
    <source>
        <dbReference type="Proteomes" id="UP000716291"/>
    </source>
</evidence>
<organism evidence="2 3">
    <name type="scientific">Rhizopus oryzae</name>
    <name type="common">Mucormycosis agent</name>
    <name type="synonym">Rhizopus arrhizus var. delemar</name>
    <dbReference type="NCBI Taxonomy" id="64495"/>
    <lineage>
        <taxon>Eukaryota</taxon>
        <taxon>Fungi</taxon>
        <taxon>Fungi incertae sedis</taxon>
        <taxon>Mucoromycota</taxon>
        <taxon>Mucoromycotina</taxon>
        <taxon>Mucoromycetes</taxon>
        <taxon>Mucorales</taxon>
        <taxon>Mucorineae</taxon>
        <taxon>Rhizopodaceae</taxon>
        <taxon>Rhizopus</taxon>
    </lineage>
</organism>
<dbReference type="EMBL" id="JAANQT010000312">
    <property type="protein sequence ID" value="KAG1312150.1"/>
    <property type="molecule type" value="Genomic_DNA"/>
</dbReference>
<gene>
    <name evidence="2" type="ORF">G6F64_003254</name>
</gene>
<evidence type="ECO:0000256" key="1">
    <source>
        <dbReference type="SAM" id="Coils"/>
    </source>
</evidence>
<name>A0A9P7BUW6_RHIOR</name>
<feature type="coiled-coil region" evidence="1">
    <location>
        <begin position="80"/>
        <end position="114"/>
    </location>
</feature>
<evidence type="ECO:0000313" key="2">
    <source>
        <dbReference type="EMBL" id="KAG1312150.1"/>
    </source>
</evidence>
<sequence>MSTNRGRKPSVLVLSSEQIQWLYKQFEFQRRQLVCPNCQETNSFYRHGTTADSSPQPSFIYAMEITISFDANAVPPTATIASLQATIEKLYAKLKQTQVELKQARDEIEALCIHGPQASTCPSSRLIGSQFPYLPPAYQFLPPWKNAARLQNIKQSMLEKSQRRLLQKQENVARFLQPLSENQDFQYICIPTKARIPIGQLQSCLRKLVTNNSCGPIGSQRLCL</sequence>
<dbReference type="Proteomes" id="UP000716291">
    <property type="component" value="Unassembled WGS sequence"/>
</dbReference>
<comment type="caution">
    <text evidence="2">The sequence shown here is derived from an EMBL/GenBank/DDBJ whole genome shotgun (WGS) entry which is preliminary data.</text>
</comment>
<proteinExistence type="predicted"/>
<reference evidence="2" key="1">
    <citation type="journal article" date="2020" name="Microb. Genom.">
        <title>Genetic diversity of clinical and environmental Mucorales isolates obtained from an investigation of mucormycosis cases among solid organ transplant recipients.</title>
        <authorList>
            <person name="Nguyen M.H."/>
            <person name="Kaul D."/>
            <person name="Muto C."/>
            <person name="Cheng S.J."/>
            <person name="Richter R.A."/>
            <person name="Bruno V.M."/>
            <person name="Liu G."/>
            <person name="Beyhan S."/>
            <person name="Sundermann A.J."/>
            <person name="Mounaud S."/>
            <person name="Pasculle A.W."/>
            <person name="Nierman W.C."/>
            <person name="Driscoll E."/>
            <person name="Cumbie R."/>
            <person name="Clancy C.J."/>
            <person name="Dupont C.L."/>
        </authorList>
    </citation>
    <scope>NUCLEOTIDE SEQUENCE</scope>
    <source>
        <strain evidence="2">GL11</strain>
    </source>
</reference>
<protein>
    <submittedName>
        <fullName evidence="2">Uncharacterized protein</fullName>
    </submittedName>
</protein>
<keyword evidence="1" id="KW-0175">Coiled coil</keyword>
<keyword evidence="3" id="KW-1185">Reference proteome</keyword>
<dbReference type="AlphaFoldDB" id="A0A9P7BUW6"/>